<evidence type="ECO:0000313" key="2">
    <source>
        <dbReference type="Proteomes" id="UP000599688"/>
    </source>
</evidence>
<evidence type="ECO:0000313" key="1">
    <source>
        <dbReference type="EMBL" id="GGE21623.1"/>
    </source>
</evidence>
<organism evidence="1 2">
    <name type="scientific">Psychroflexus salis</name>
    <dbReference type="NCBI Taxonomy" id="1526574"/>
    <lineage>
        <taxon>Bacteria</taxon>
        <taxon>Pseudomonadati</taxon>
        <taxon>Bacteroidota</taxon>
        <taxon>Flavobacteriia</taxon>
        <taxon>Flavobacteriales</taxon>
        <taxon>Flavobacteriaceae</taxon>
        <taxon>Psychroflexus</taxon>
    </lineage>
</organism>
<name>A0A917A216_9FLAO</name>
<proteinExistence type="predicted"/>
<evidence type="ECO:0008006" key="3">
    <source>
        <dbReference type="Google" id="ProtNLM"/>
    </source>
</evidence>
<comment type="caution">
    <text evidence="1">The sequence shown here is derived from an EMBL/GenBank/DDBJ whole genome shotgun (WGS) entry which is preliminary data.</text>
</comment>
<dbReference type="Proteomes" id="UP000599688">
    <property type="component" value="Unassembled WGS sequence"/>
</dbReference>
<dbReference type="EMBL" id="BMGL01000014">
    <property type="protein sequence ID" value="GGE21623.1"/>
    <property type="molecule type" value="Genomic_DNA"/>
</dbReference>
<gene>
    <name evidence="1" type="ORF">GCM10010831_23370</name>
</gene>
<sequence>MNKIILKLILITNTLIIQAQVGIGTLNPDESAILQLETNERGFLPPRMDTAQRDLIPSPSAGLIIFNTSTNSIEFCDGNNWVTYNERATTPVNTNPAPSGIGDVGINTTTHDVNAILDLATTNQGFLPPRLSTNQRNNISDPPAGLLIFNTDTKSLQFYTKANWADFGVNVVISIKGEIWMDRNLGASQVATYRTDVASYGDFYQWGRAADGHEKRNSPTYSAVLATDGVSNFDNDPANARHALFILRNSGNQNWVDPSVSGVDDLWQGVNGTNNPCPTGYRIPTLAELNAERSSWTALLTHLLNCP</sequence>
<protein>
    <recommendedName>
        <fullName evidence="3">Fibrobacter succinogenes major paralogous domain-containing protein</fullName>
    </recommendedName>
</protein>
<accession>A0A917A216</accession>
<dbReference type="AlphaFoldDB" id="A0A917A216"/>
<keyword evidence="2" id="KW-1185">Reference proteome</keyword>
<dbReference type="RefSeq" id="WP_188407043.1">
    <property type="nucleotide sequence ID" value="NZ_BMGL01000014.1"/>
</dbReference>
<reference evidence="1 2" key="1">
    <citation type="journal article" date="2014" name="Int. J. Syst. Evol. Microbiol.">
        <title>Complete genome sequence of Corynebacterium casei LMG S-19264T (=DSM 44701T), isolated from a smear-ripened cheese.</title>
        <authorList>
            <consortium name="US DOE Joint Genome Institute (JGI-PGF)"/>
            <person name="Walter F."/>
            <person name="Albersmeier A."/>
            <person name="Kalinowski J."/>
            <person name="Ruckert C."/>
        </authorList>
    </citation>
    <scope>NUCLEOTIDE SEQUENCE [LARGE SCALE GENOMIC DNA]</scope>
    <source>
        <strain evidence="1 2">CGMCC 1.12925</strain>
    </source>
</reference>